<gene>
    <name evidence="2" type="ORF">GALMADRAFT_148668</name>
</gene>
<feature type="compositionally biased region" description="Basic and acidic residues" evidence="1">
    <location>
        <begin position="33"/>
        <end position="42"/>
    </location>
</feature>
<accession>A0A067SCP3</accession>
<keyword evidence="3" id="KW-1185">Reference proteome</keyword>
<proteinExistence type="predicted"/>
<evidence type="ECO:0000313" key="2">
    <source>
        <dbReference type="EMBL" id="KDR65494.1"/>
    </source>
</evidence>
<protein>
    <submittedName>
        <fullName evidence="2">Uncharacterized protein</fullName>
    </submittedName>
</protein>
<dbReference type="AlphaFoldDB" id="A0A067SCP3"/>
<dbReference type="HOGENOM" id="CLU_966589_0_0_1"/>
<evidence type="ECO:0000313" key="3">
    <source>
        <dbReference type="Proteomes" id="UP000027222"/>
    </source>
</evidence>
<feature type="compositionally biased region" description="Polar residues" evidence="1">
    <location>
        <begin position="43"/>
        <end position="60"/>
    </location>
</feature>
<feature type="region of interest" description="Disordered" evidence="1">
    <location>
        <begin position="1"/>
        <end position="60"/>
    </location>
</feature>
<organism evidence="2 3">
    <name type="scientific">Galerina marginata (strain CBS 339.88)</name>
    <dbReference type="NCBI Taxonomy" id="685588"/>
    <lineage>
        <taxon>Eukaryota</taxon>
        <taxon>Fungi</taxon>
        <taxon>Dikarya</taxon>
        <taxon>Basidiomycota</taxon>
        <taxon>Agaricomycotina</taxon>
        <taxon>Agaricomycetes</taxon>
        <taxon>Agaricomycetidae</taxon>
        <taxon>Agaricales</taxon>
        <taxon>Agaricineae</taxon>
        <taxon>Strophariaceae</taxon>
        <taxon>Galerina</taxon>
    </lineage>
</organism>
<dbReference type="Proteomes" id="UP000027222">
    <property type="component" value="Unassembled WGS sequence"/>
</dbReference>
<feature type="compositionally biased region" description="Pro residues" evidence="1">
    <location>
        <begin position="16"/>
        <end position="29"/>
    </location>
</feature>
<dbReference type="EMBL" id="KL142445">
    <property type="protein sequence ID" value="KDR65494.1"/>
    <property type="molecule type" value="Genomic_DNA"/>
</dbReference>
<sequence length="289" mass="32659">MPRDPNPLMQTHRVLPIPPTPTTLPPTPPISEESLKTDKETTGKSTYTRPRTQSGTSTSTEVAFGCQKGSVIFESLKDGIPANDIAIGYAVDGGRHRFPLIPATPYDYATSYSGQFQELHPGRFDIEDFQRHWNSSPIVLQADDVQFGIEQRLRGIRFHGTLTNRAAINQVVHRGTVFIINGKDNPDVKYLATYRRDLNAENSMVQINAFTKTQDRIRSDHADWPTITLVIPNSLCDVPIPARLVYLLRHKFRPVQQETRTSRLKKRFLGFLNCSPLIEIDTRPIVEVL</sequence>
<evidence type="ECO:0000256" key="1">
    <source>
        <dbReference type="SAM" id="MobiDB-lite"/>
    </source>
</evidence>
<name>A0A067SCP3_GALM3</name>
<reference evidence="3" key="1">
    <citation type="journal article" date="2014" name="Proc. Natl. Acad. Sci. U.S.A.">
        <title>Extensive sampling of basidiomycete genomes demonstrates inadequacy of the white-rot/brown-rot paradigm for wood decay fungi.</title>
        <authorList>
            <person name="Riley R."/>
            <person name="Salamov A.A."/>
            <person name="Brown D.W."/>
            <person name="Nagy L.G."/>
            <person name="Floudas D."/>
            <person name="Held B.W."/>
            <person name="Levasseur A."/>
            <person name="Lombard V."/>
            <person name="Morin E."/>
            <person name="Otillar R."/>
            <person name="Lindquist E.A."/>
            <person name="Sun H."/>
            <person name="LaButti K.M."/>
            <person name="Schmutz J."/>
            <person name="Jabbour D."/>
            <person name="Luo H."/>
            <person name="Baker S.E."/>
            <person name="Pisabarro A.G."/>
            <person name="Walton J.D."/>
            <person name="Blanchette R.A."/>
            <person name="Henrissat B."/>
            <person name="Martin F."/>
            <person name="Cullen D."/>
            <person name="Hibbett D.S."/>
            <person name="Grigoriev I.V."/>
        </authorList>
    </citation>
    <scope>NUCLEOTIDE SEQUENCE [LARGE SCALE GENOMIC DNA]</scope>
    <source>
        <strain evidence="3">CBS 339.88</strain>
    </source>
</reference>